<accession>A0ABU1PS65</accession>
<dbReference type="Gene3D" id="3.40.50.450">
    <property type="match status" value="1"/>
</dbReference>
<dbReference type="InterPro" id="IPR005269">
    <property type="entry name" value="LOG"/>
</dbReference>
<comment type="similarity">
    <text evidence="1 2">Belongs to the LOG family.</text>
</comment>
<evidence type="ECO:0000313" key="4">
    <source>
        <dbReference type="Proteomes" id="UP001268819"/>
    </source>
</evidence>
<dbReference type="PANTHER" id="PTHR31223:SF70">
    <property type="entry name" value="LOG FAMILY PROTEIN YJL055W"/>
    <property type="match status" value="1"/>
</dbReference>
<dbReference type="EMBL" id="JAVDSG010000001">
    <property type="protein sequence ID" value="MDR6593491.1"/>
    <property type="molecule type" value="Genomic_DNA"/>
</dbReference>
<dbReference type="NCBIfam" id="TIGR00730">
    <property type="entry name" value="Rossman fold protein, TIGR00730 family"/>
    <property type="match status" value="1"/>
</dbReference>
<sequence>MIAVCVFCSAAEDIPARHVDLAGRTGAAIAARGWTLVSGGERVSMMGSVARGARAGGGATVGVVPRCLTDRTDPDCDELVLTDSMGERKSVMIDRSDALLALPGGLGTCDELFEAWTTRMLGLHAKPVVVLDPDGHFTDLLRWVDSAVDSGFIGTRSRDALVVARDVDTALDACLPRVRRRVPS</sequence>
<protein>
    <recommendedName>
        <fullName evidence="2">Cytokinin riboside 5'-monophosphate phosphoribohydrolase</fullName>
        <ecNumber evidence="2">3.2.2.n1</ecNumber>
    </recommendedName>
</protein>
<dbReference type="Proteomes" id="UP001268819">
    <property type="component" value="Unassembled WGS sequence"/>
</dbReference>
<keyword evidence="2" id="KW-0203">Cytokinin biosynthesis</keyword>
<reference evidence="3 4" key="1">
    <citation type="submission" date="2023-07" db="EMBL/GenBank/DDBJ databases">
        <title>Sequencing the genomes of 1000 actinobacteria strains.</title>
        <authorList>
            <person name="Klenk H.-P."/>
        </authorList>
    </citation>
    <scope>NUCLEOTIDE SEQUENCE [LARGE SCALE GENOMIC DNA]</scope>
    <source>
        <strain evidence="3 4">DSM 43749</strain>
    </source>
</reference>
<proteinExistence type="inferred from homology"/>
<dbReference type="EC" id="3.2.2.n1" evidence="2"/>
<organism evidence="3 4">
    <name type="scientific">Saccharothrix longispora</name>
    <dbReference type="NCBI Taxonomy" id="33920"/>
    <lineage>
        <taxon>Bacteria</taxon>
        <taxon>Bacillati</taxon>
        <taxon>Actinomycetota</taxon>
        <taxon>Actinomycetes</taxon>
        <taxon>Pseudonocardiales</taxon>
        <taxon>Pseudonocardiaceae</taxon>
        <taxon>Saccharothrix</taxon>
    </lineage>
</organism>
<dbReference type="RefSeq" id="WP_310306253.1">
    <property type="nucleotide sequence ID" value="NZ_BAAAXB010000001.1"/>
</dbReference>
<evidence type="ECO:0000256" key="2">
    <source>
        <dbReference type="RuleBase" id="RU363015"/>
    </source>
</evidence>
<keyword evidence="2" id="KW-0378">Hydrolase</keyword>
<gene>
    <name evidence="3" type="ORF">J2S66_001875</name>
</gene>
<evidence type="ECO:0000256" key="1">
    <source>
        <dbReference type="ARBA" id="ARBA00006763"/>
    </source>
</evidence>
<dbReference type="PANTHER" id="PTHR31223">
    <property type="entry name" value="LOG FAMILY PROTEIN YJL055W"/>
    <property type="match status" value="1"/>
</dbReference>
<comment type="caution">
    <text evidence="3">The sequence shown here is derived from an EMBL/GenBank/DDBJ whole genome shotgun (WGS) entry which is preliminary data.</text>
</comment>
<dbReference type="InterPro" id="IPR031100">
    <property type="entry name" value="LOG_fam"/>
</dbReference>
<comment type="catalytic activity">
    <reaction evidence="2">
        <text>N(6)-(dimethylallyl)adenosine 5'-phosphate + H2O = N(6)-dimethylallyladenine + D-ribose 5-phosphate</text>
        <dbReference type="Rhea" id="RHEA:48560"/>
        <dbReference type="ChEBI" id="CHEBI:15377"/>
        <dbReference type="ChEBI" id="CHEBI:17660"/>
        <dbReference type="ChEBI" id="CHEBI:57526"/>
        <dbReference type="ChEBI" id="CHEBI:78346"/>
        <dbReference type="EC" id="3.2.2.n1"/>
    </reaction>
</comment>
<dbReference type="Pfam" id="PF03641">
    <property type="entry name" value="Lysine_decarbox"/>
    <property type="match status" value="1"/>
</dbReference>
<dbReference type="SUPFAM" id="SSF102405">
    <property type="entry name" value="MCP/YpsA-like"/>
    <property type="match status" value="1"/>
</dbReference>
<keyword evidence="4" id="KW-1185">Reference proteome</keyword>
<name>A0ABU1PS65_9PSEU</name>
<comment type="catalytic activity">
    <reaction evidence="2">
        <text>9-ribosyl-trans-zeatin 5'-phosphate + H2O = trans-zeatin + D-ribose 5-phosphate</text>
        <dbReference type="Rhea" id="RHEA:48564"/>
        <dbReference type="ChEBI" id="CHEBI:15377"/>
        <dbReference type="ChEBI" id="CHEBI:16522"/>
        <dbReference type="ChEBI" id="CHEBI:78346"/>
        <dbReference type="ChEBI" id="CHEBI:87947"/>
        <dbReference type="EC" id="3.2.2.n1"/>
    </reaction>
</comment>
<evidence type="ECO:0000313" key="3">
    <source>
        <dbReference type="EMBL" id="MDR6593491.1"/>
    </source>
</evidence>